<dbReference type="InterPro" id="IPR027417">
    <property type="entry name" value="P-loop_NTPase"/>
</dbReference>
<dbReference type="EMBL" id="JALLPJ020000809">
    <property type="protein sequence ID" value="KAL3782383.1"/>
    <property type="molecule type" value="Genomic_DNA"/>
</dbReference>
<dbReference type="Gene3D" id="3.40.50.300">
    <property type="entry name" value="P-loop containing nucleotide triphosphate hydrolases"/>
    <property type="match status" value="1"/>
</dbReference>
<reference evidence="1 2" key="1">
    <citation type="submission" date="2024-10" db="EMBL/GenBank/DDBJ databases">
        <title>Updated reference genomes for cyclostephanoid diatoms.</title>
        <authorList>
            <person name="Roberts W.R."/>
            <person name="Alverson A.J."/>
        </authorList>
    </citation>
    <scope>NUCLEOTIDE SEQUENCE [LARGE SCALE GENOMIC DNA]</scope>
    <source>
        <strain evidence="1 2">AJA010-31</strain>
    </source>
</reference>
<name>A0ABD3P3B3_9STRA</name>
<gene>
    <name evidence="1" type="ORF">ACHAWO_008326</name>
</gene>
<dbReference type="Proteomes" id="UP001530400">
    <property type="component" value="Unassembled WGS sequence"/>
</dbReference>
<protein>
    <recommendedName>
        <fullName evidence="3">Sulfotransferase family protein</fullName>
    </recommendedName>
</protein>
<organism evidence="1 2">
    <name type="scientific">Cyclotella atomus</name>
    <dbReference type="NCBI Taxonomy" id="382360"/>
    <lineage>
        <taxon>Eukaryota</taxon>
        <taxon>Sar</taxon>
        <taxon>Stramenopiles</taxon>
        <taxon>Ochrophyta</taxon>
        <taxon>Bacillariophyta</taxon>
        <taxon>Coscinodiscophyceae</taxon>
        <taxon>Thalassiosirophycidae</taxon>
        <taxon>Stephanodiscales</taxon>
        <taxon>Stephanodiscaceae</taxon>
        <taxon>Cyclotella</taxon>
    </lineage>
</organism>
<evidence type="ECO:0000313" key="1">
    <source>
        <dbReference type="EMBL" id="KAL3782383.1"/>
    </source>
</evidence>
<dbReference type="AlphaFoldDB" id="A0ABD3P3B3"/>
<evidence type="ECO:0008006" key="3">
    <source>
        <dbReference type="Google" id="ProtNLM"/>
    </source>
</evidence>
<comment type="caution">
    <text evidence="1">The sequence shown here is derived from an EMBL/GenBank/DDBJ whole genome shotgun (WGS) entry which is preliminary data.</text>
</comment>
<keyword evidence="2" id="KW-1185">Reference proteome</keyword>
<dbReference type="PANTHER" id="PTHR32301">
    <property type="entry name" value="COUNTIN RECEPTOR CNR3-RELATED"/>
    <property type="match status" value="1"/>
</dbReference>
<dbReference type="PANTHER" id="PTHR32301:SF6">
    <property type="entry name" value="GOLVESIN-RELATED"/>
    <property type="match status" value="1"/>
</dbReference>
<dbReference type="InterPro" id="IPR053259">
    <property type="entry name" value="Golvesin-related_Golgi"/>
</dbReference>
<accession>A0ABD3P3B3</accession>
<sequence>MNTGLKQKATSNSYILTYQFLTPGIDVEVQRSLRSSKCSSNFPIRCVHELPEKWDSVLFWHVPKSGGTSAKKLYQCMGKTIADKLGMWPTFGHHKSNKLEVFKPFKSSSYQTVNVDTTTAQGIQRARELDLVSSHIADIIFTHDISAAMNHLGFDPMNQGRALALFRHPIERLVSKFYYLQTADWEPGYRPHWRNMTVLQWAESDKNYVESNYMVQMLSGKSWSDPVTQDDLPHAKQLLRDHFISGGNPSKQERLASRCIKEVLTPKGQDMKEDELTNKNLHDNIAKNSPVWNVLAKKNQLDVQLYEYIEQVFKDQQEIVKAYEERNQKLMPF</sequence>
<dbReference type="SUPFAM" id="SSF52540">
    <property type="entry name" value="P-loop containing nucleoside triphosphate hydrolases"/>
    <property type="match status" value="1"/>
</dbReference>
<evidence type="ECO:0000313" key="2">
    <source>
        <dbReference type="Proteomes" id="UP001530400"/>
    </source>
</evidence>
<proteinExistence type="predicted"/>